<dbReference type="InterPro" id="IPR003386">
    <property type="entry name" value="LACT/PDAT_acylTrfase"/>
</dbReference>
<organism evidence="1">
    <name type="scientific">viral metagenome</name>
    <dbReference type="NCBI Taxonomy" id="1070528"/>
    <lineage>
        <taxon>unclassified sequences</taxon>
        <taxon>metagenomes</taxon>
        <taxon>organismal metagenomes</taxon>
    </lineage>
</organism>
<reference evidence="1" key="1">
    <citation type="journal article" date="2020" name="Nature">
        <title>Giant virus diversity and host interactions through global metagenomics.</title>
        <authorList>
            <person name="Schulz F."/>
            <person name="Roux S."/>
            <person name="Paez-Espino D."/>
            <person name="Jungbluth S."/>
            <person name="Walsh D.A."/>
            <person name="Denef V.J."/>
            <person name="McMahon K.D."/>
            <person name="Konstantinidis K.T."/>
            <person name="Eloe-Fadrosh E.A."/>
            <person name="Kyrpides N.C."/>
            <person name="Woyke T."/>
        </authorList>
    </citation>
    <scope>NUCLEOTIDE SEQUENCE</scope>
    <source>
        <strain evidence="1">GVMAG-M-3300023184-16</strain>
    </source>
</reference>
<dbReference type="GO" id="GO:0006629">
    <property type="term" value="P:lipid metabolic process"/>
    <property type="evidence" value="ECO:0007669"/>
    <property type="project" value="InterPro"/>
</dbReference>
<accession>A0A6C0HUN3</accession>
<dbReference type="InterPro" id="IPR029058">
    <property type="entry name" value="AB_hydrolase_fold"/>
</dbReference>
<proteinExistence type="predicted"/>
<evidence type="ECO:0000313" key="1">
    <source>
        <dbReference type="EMBL" id="QHT84259.1"/>
    </source>
</evidence>
<dbReference type="AlphaFoldDB" id="A0A6C0HUN3"/>
<sequence>MNYMYVSWYLGILYMIMMKKQVQTFLPKYRNMIQEPTNPVLLFPGLGASRLLLKGKDIYPPTLNEYALHYQHWKKMMTEERKLETYPLGDRRALDLCIPYFHNNVNYYTKLVQDPQVYTIPYDFRQLDNEPYLTNFYDILRKYIESFPRPVHFLCHSSGGLVAHWFLHRQSEAWRKQWIDTVTHVNVPFGGVVTVLEHCVRDDTVMNRYLGRGVFSAMGATIWNLPDTRYLHHPVVTYNGETVKDYFDFFQIKDLYRRYQENQPIIDSFKSPTGSQTYIMYATTCPPNQTLEQLAVVSSSWTTKKKTSSWNIQSVYGPGDKVVSLSSLLVPQVWKDPNTHFFPMPDMEHSNIFR</sequence>
<dbReference type="GO" id="GO:0008374">
    <property type="term" value="F:O-acyltransferase activity"/>
    <property type="evidence" value="ECO:0007669"/>
    <property type="project" value="InterPro"/>
</dbReference>
<name>A0A6C0HUN3_9ZZZZ</name>
<dbReference type="EMBL" id="MN740016">
    <property type="protein sequence ID" value="QHT84259.1"/>
    <property type="molecule type" value="Genomic_DNA"/>
</dbReference>
<dbReference type="Gene3D" id="3.40.50.1820">
    <property type="entry name" value="alpha/beta hydrolase"/>
    <property type="match status" value="1"/>
</dbReference>
<dbReference type="Pfam" id="PF02450">
    <property type="entry name" value="LCAT"/>
    <property type="match status" value="1"/>
</dbReference>
<protein>
    <submittedName>
        <fullName evidence="1">Uncharacterized protein</fullName>
    </submittedName>
</protein>
<dbReference type="SUPFAM" id="SSF53474">
    <property type="entry name" value="alpha/beta-Hydrolases"/>
    <property type="match status" value="1"/>
</dbReference>
<dbReference type="PANTHER" id="PTHR11440">
    <property type="entry name" value="LECITHIN-CHOLESTEROL ACYLTRANSFERASE-RELATED"/>
    <property type="match status" value="1"/>
</dbReference>